<accession>A0A8K0VU97</accession>
<evidence type="ECO:0000313" key="1">
    <source>
        <dbReference type="EMBL" id="KAH7074265.1"/>
    </source>
</evidence>
<dbReference type="Proteomes" id="UP000813461">
    <property type="component" value="Unassembled WGS sequence"/>
</dbReference>
<dbReference type="EMBL" id="JAGMVJ010000021">
    <property type="protein sequence ID" value="KAH7074265.1"/>
    <property type="molecule type" value="Genomic_DNA"/>
</dbReference>
<gene>
    <name evidence="1" type="ORF">FB567DRAFT_597413</name>
</gene>
<sequence>MASQSSTTYSLQELDRQYQRILELKAQSNVSRPLYNSSNADAHWQRSIQMRKERDALERSYPRGICRLFCDNFHRALPPELRDMVYDYIHARRKRSLSFTPATSENLEYYGHEVTSELAESFYRHQALSAYIREPPLQDDMFDEDLVGVAPANVARSLMLTLWKTPAISERFKLVVELETSVNHTIEELMGCVENYFRALKALHEKGSTVSISMDIGRLEKADSPGPLANSRTSVDHYVFLYPVTTATFEDFTARLKREATSIGIQI</sequence>
<comment type="caution">
    <text evidence="1">The sequence shown here is derived from an EMBL/GenBank/DDBJ whole genome shotgun (WGS) entry which is preliminary data.</text>
</comment>
<organism evidence="1 2">
    <name type="scientific">Paraphoma chrysanthemicola</name>
    <dbReference type="NCBI Taxonomy" id="798071"/>
    <lineage>
        <taxon>Eukaryota</taxon>
        <taxon>Fungi</taxon>
        <taxon>Dikarya</taxon>
        <taxon>Ascomycota</taxon>
        <taxon>Pezizomycotina</taxon>
        <taxon>Dothideomycetes</taxon>
        <taxon>Pleosporomycetidae</taxon>
        <taxon>Pleosporales</taxon>
        <taxon>Pleosporineae</taxon>
        <taxon>Phaeosphaeriaceae</taxon>
        <taxon>Paraphoma</taxon>
    </lineage>
</organism>
<dbReference type="AlphaFoldDB" id="A0A8K0VU97"/>
<proteinExistence type="predicted"/>
<keyword evidence="2" id="KW-1185">Reference proteome</keyword>
<dbReference type="OrthoDB" id="10563966at2759"/>
<reference evidence="1" key="1">
    <citation type="journal article" date="2021" name="Nat. Commun.">
        <title>Genetic determinants of endophytism in the Arabidopsis root mycobiome.</title>
        <authorList>
            <person name="Mesny F."/>
            <person name="Miyauchi S."/>
            <person name="Thiergart T."/>
            <person name="Pickel B."/>
            <person name="Atanasova L."/>
            <person name="Karlsson M."/>
            <person name="Huettel B."/>
            <person name="Barry K.W."/>
            <person name="Haridas S."/>
            <person name="Chen C."/>
            <person name="Bauer D."/>
            <person name="Andreopoulos W."/>
            <person name="Pangilinan J."/>
            <person name="LaButti K."/>
            <person name="Riley R."/>
            <person name="Lipzen A."/>
            <person name="Clum A."/>
            <person name="Drula E."/>
            <person name="Henrissat B."/>
            <person name="Kohler A."/>
            <person name="Grigoriev I.V."/>
            <person name="Martin F.M."/>
            <person name="Hacquard S."/>
        </authorList>
    </citation>
    <scope>NUCLEOTIDE SEQUENCE</scope>
    <source>
        <strain evidence="1">MPI-SDFR-AT-0120</strain>
    </source>
</reference>
<name>A0A8K0VU97_9PLEO</name>
<protein>
    <submittedName>
        <fullName evidence="1">Uncharacterized protein</fullName>
    </submittedName>
</protein>
<evidence type="ECO:0000313" key="2">
    <source>
        <dbReference type="Proteomes" id="UP000813461"/>
    </source>
</evidence>